<organism evidence="1 2">
    <name type="scientific">Ensete ventricosum</name>
    <name type="common">Abyssinian banana</name>
    <name type="synonym">Musa ensete</name>
    <dbReference type="NCBI Taxonomy" id="4639"/>
    <lineage>
        <taxon>Eukaryota</taxon>
        <taxon>Viridiplantae</taxon>
        <taxon>Streptophyta</taxon>
        <taxon>Embryophyta</taxon>
        <taxon>Tracheophyta</taxon>
        <taxon>Spermatophyta</taxon>
        <taxon>Magnoliopsida</taxon>
        <taxon>Liliopsida</taxon>
        <taxon>Zingiberales</taxon>
        <taxon>Musaceae</taxon>
        <taxon>Ensete</taxon>
    </lineage>
</organism>
<dbReference type="EMBL" id="AMZH03007331">
    <property type="protein sequence ID" value="RRT61590.1"/>
    <property type="molecule type" value="Genomic_DNA"/>
</dbReference>
<dbReference type="AlphaFoldDB" id="A0A426ZC92"/>
<gene>
    <name evidence="1" type="ORF">B296_00024655</name>
</gene>
<comment type="caution">
    <text evidence="1">The sequence shown here is derived from an EMBL/GenBank/DDBJ whole genome shotgun (WGS) entry which is preliminary data.</text>
</comment>
<protein>
    <submittedName>
        <fullName evidence="1">Uncharacterized protein</fullName>
    </submittedName>
</protein>
<evidence type="ECO:0000313" key="1">
    <source>
        <dbReference type="EMBL" id="RRT61590.1"/>
    </source>
</evidence>
<reference evidence="1 2" key="1">
    <citation type="journal article" date="2014" name="Agronomy (Basel)">
        <title>A Draft Genome Sequence for Ensete ventricosum, the Drought-Tolerant Tree Against Hunger.</title>
        <authorList>
            <person name="Harrison J."/>
            <person name="Moore K.A."/>
            <person name="Paszkiewicz K."/>
            <person name="Jones T."/>
            <person name="Grant M."/>
            <person name="Ambacheew D."/>
            <person name="Muzemil S."/>
            <person name="Studholme D.J."/>
        </authorList>
    </citation>
    <scope>NUCLEOTIDE SEQUENCE [LARGE SCALE GENOMIC DNA]</scope>
</reference>
<name>A0A426ZC92_ENSVE</name>
<accession>A0A426ZC92</accession>
<evidence type="ECO:0000313" key="2">
    <source>
        <dbReference type="Proteomes" id="UP000287651"/>
    </source>
</evidence>
<proteinExistence type="predicted"/>
<sequence length="118" mass="13094">MDRPTDNPSLTGRRPMLLRLWDTPSKAQHAHPAHMSDYIFHYKTSGEAPKLITAISKGVQCERVKRGGISGEGCVLKIIVEWRSCSVGIRSRYSRCSVSVVDCDRALSPRQIRSLGVG</sequence>
<dbReference type="Proteomes" id="UP000287651">
    <property type="component" value="Unassembled WGS sequence"/>
</dbReference>